<evidence type="ECO:0000313" key="2">
    <source>
        <dbReference type="WBParaSite" id="maker-unitig_28997-snap-gene-0.3-mRNA-1"/>
    </source>
</evidence>
<protein>
    <submittedName>
        <fullName evidence="2">Secreted protein</fullName>
    </submittedName>
</protein>
<name>A0A1I8FCD4_9PLAT</name>
<dbReference type="Proteomes" id="UP000095280">
    <property type="component" value="Unplaced"/>
</dbReference>
<keyword evidence="1" id="KW-1185">Reference proteome</keyword>
<proteinExistence type="predicted"/>
<dbReference type="WBParaSite" id="maker-unitig_28997-snap-gene-0.3-mRNA-1">
    <property type="protein sequence ID" value="maker-unitig_28997-snap-gene-0.3-mRNA-1"/>
    <property type="gene ID" value="maker-unitig_28997-snap-gene-0.3"/>
</dbReference>
<sequence>MVATRTYMIRSMFFGTGSSLSWLGPVSPRASGARLTALAFRPSTGAARHRAAASTCRLSESAYLALSCGGDLSKGPCCALLRMRPVFCCFLLL</sequence>
<organism evidence="1 2">
    <name type="scientific">Macrostomum lignano</name>
    <dbReference type="NCBI Taxonomy" id="282301"/>
    <lineage>
        <taxon>Eukaryota</taxon>
        <taxon>Metazoa</taxon>
        <taxon>Spiralia</taxon>
        <taxon>Lophotrochozoa</taxon>
        <taxon>Platyhelminthes</taxon>
        <taxon>Rhabditophora</taxon>
        <taxon>Macrostomorpha</taxon>
        <taxon>Macrostomida</taxon>
        <taxon>Macrostomidae</taxon>
        <taxon>Macrostomum</taxon>
    </lineage>
</organism>
<reference evidence="2" key="1">
    <citation type="submission" date="2016-11" db="UniProtKB">
        <authorList>
            <consortium name="WormBaseParasite"/>
        </authorList>
    </citation>
    <scope>IDENTIFICATION</scope>
</reference>
<accession>A0A1I8FCD4</accession>
<evidence type="ECO:0000313" key="1">
    <source>
        <dbReference type="Proteomes" id="UP000095280"/>
    </source>
</evidence>
<dbReference type="AlphaFoldDB" id="A0A1I8FCD4"/>